<proteinExistence type="predicted"/>
<dbReference type="RefSeq" id="WP_343858624.1">
    <property type="nucleotide sequence ID" value="NZ_BAAAFD010000003.1"/>
</dbReference>
<accession>A0ABN1LHB9</accession>
<name>A0ABN1LHB9_9ALTE</name>
<feature type="chain" id="PRO_5046379325" evidence="1">
    <location>
        <begin position="24"/>
        <end position="607"/>
    </location>
</feature>
<sequence length="607" mass="69678">MLTRFVMLCCGLILSFILSGCTAKPALSPNTSATSSAPSYSSQLNQADVAFETLLDKSWQMELEFSPERATYLGMANAEQNSRWTDYSLQAMQRVRAAIAATQTELESINPDELSAPNQVNYALFKWQNEMSDKYFTLEEYLMPMNQLSGVQTLDDFANYVPLSTVSDYQNWLTRMERIPAVLEQTQALLELGMQKGMMPPKATMSRIPAQLQSQLVDDPTKSRFYVKFESLPEQFTDDEKLALRQQAQRVIGDMVIPAYRQFNDFFVDKYLPASRDTVGVSALPNGDELYQYQIAYYTTTDMTPEQIHQLGLQEVAKNRREMQKIIEEVKFNGRFDEFIHFLRTDPQFYYDTPEALFEAYLATSKRLDPELTKLFGKLPRMPYGLKAIPDNIAPDTTTAYYQGPSADGLRAGYYFVNLHEPHTRPKYEMEVLSVHEAVPGHHLQIALQMELGELPNFRRYNGFTVFIEGWGLYSERLGYDMGLYQDPYSRFGQLTYDMWRSVRLVVDTGMHAMGWSRQQAIDYFKANAAKSEEDIINEIDRYIAWPGQALAYKIGQLKILELRELATQKLGDKFDIRAFHDVVLGSGSIPLHVLENNVNQWIDDQF</sequence>
<feature type="signal peptide" evidence="1">
    <location>
        <begin position="1"/>
        <end position="23"/>
    </location>
</feature>
<dbReference type="InterPro" id="IPR010281">
    <property type="entry name" value="DUF885"/>
</dbReference>
<dbReference type="EMBL" id="BAAAFD010000003">
    <property type="protein sequence ID" value="GAA0856063.1"/>
    <property type="molecule type" value="Genomic_DNA"/>
</dbReference>
<gene>
    <name evidence="2" type="ORF">GCM10009114_16680</name>
</gene>
<evidence type="ECO:0000313" key="2">
    <source>
        <dbReference type="EMBL" id="GAA0856063.1"/>
    </source>
</evidence>
<dbReference type="PANTHER" id="PTHR33361:SF2">
    <property type="entry name" value="DUF885 DOMAIN-CONTAINING PROTEIN"/>
    <property type="match status" value="1"/>
</dbReference>
<dbReference type="Pfam" id="PF05960">
    <property type="entry name" value="DUF885"/>
    <property type="match status" value="1"/>
</dbReference>
<organism evidence="2 3">
    <name type="scientific">Aliiglaciecola litoralis</name>
    <dbReference type="NCBI Taxonomy" id="582857"/>
    <lineage>
        <taxon>Bacteria</taxon>
        <taxon>Pseudomonadati</taxon>
        <taxon>Pseudomonadota</taxon>
        <taxon>Gammaproteobacteria</taxon>
        <taxon>Alteromonadales</taxon>
        <taxon>Alteromonadaceae</taxon>
        <taxon>Aliiglaciecola</taxon>
    </lineage>
</organism>
<dbReference type="Proteomes" id="UP001500359">
    <property type="component" value="Unassembled WGS sequence"/>
</dbReference>
<protein>
    <submittedName>
        <fullName evidence="2">DUF885 domain-containing protein</fullName>
    </submittedName>
</protein>
<dbReference type="PANTHER" id="PTHR33361">
    <property type="entry name" value="GLR0591 PROTEIN"/>
    <property type="match status" value="1"/>
</dbReference>
<keyword evidence="1" id="KW-0732">Signal</keyword>
<dbReference type="PROSITE" id="PS51257">
    <property type="entry name" value="PROKAR_LIPOPROTEIN"/>
    <property type="match status" value="1"/>
</dbReference>
<evidence type="ECO:0000256" key="1">
    <source>
        <dbReference type="SAM" id="SignalP"/>
    </source>
</evidence>
<keyword evidence="3" id="KW-1185">Reference proteome</keyword>
<reference evidence="2 3" key="1">
    <citation type="journal article" date="2019" name="Int. J. Syst. Evol. Microbiol.">
        <title>The Global Catalogue of Microorganisms (GCM) 10K type strain sequencing project: providing services to taxonomists for standard genome sequencing and annotation.</title>
        <authorList>
            <consortium name="The Broad Institute Genomics Platform"/>
            <consortium name="The Broad Institute Genome Sequencing Center for Infectious Disease"/>
            <person name="Wu L."/>
            <person name="Ma J."/>
        </authorList>
    </citation>
    <scope>NUCLEOTIDE SEQUENCE [LARGE SCALE GENOMIC DNA]</scope>
    <source>
        <strain evidence="2 3">JCM 15896</strain>
    </source>
</reference>
<comment type="caution">
    <text evidence="2">The sequence shown here is derived from an EMBL/GenBank/DDBJ whole genome shotgun (WGS) entry which is preliminary data.</text>
</comment>
<evidence type="ECO:0000313" key="3">
    <source>
        <dbReference type="Proteomes" id="UP001500359"/>
    </source>
</evidence>